<dbReference type="AlphaFoldDB" id="A0A1J1HLW3"/>
<name>A0A1J1HLW3_9DIPT</name>
<feature type="region of interest" description="Disordered" evidence="1">
    <location>
        <begin position="363"/>
        <end position="383"/>
    </location>
</feature>
<evidence type="ECO:0000313" key="3">
    <source>
        <dbReference type="Proteomes" id="UP000183832"/>
    </source>
</evidence>
<sequence>MKIFKNFIVSIYIISLSRKDSHSGFGAKSLLGGLLGVSAGGGAIARKYNYKSNVYNDDEPNDGRFPEISEQILESGEIFAEVGGFLGLGDNQVLLGYAGSEGLLKDNEVILNGVVLATVLNEQVFDTILAPRFQEVSNFETRMNIDEQQFSQFLKSILICSGNGANINEKDIIKFINSMFESTSNSRTAANVNANLANSETGANINEQAIIQFFNSLYGSTSNSGTAANVNANLAYSGTGANVNKKQINQSFNSNSGSTINSGSGVNFNGNVNSGVAYDVLIMDFVTRLPAPLRRKLLNSVSLLEAVSTDSKPSLAELSSSSGKILYGEAGVDINDGWNSKRNAGISGLSNFVQVFKRLKPKQCTTSNNNKNPLATPLENVSK</sequence>
<dbReference type="Proteomes" id="UP000183832">
    <property type="component" value="Unassembled WGS sequence"/>
</dbReference>
<gene>
    <name evidence="2" type="ORF">CLUMA_CG002670</name>
</gene>
<proteinExistence type="predicted"/>
<evidence type="ECO:0000256" key="1">
    <source>
        <dbReference type="SAM" id="MobiDB-lite"/>
    </source>
</evidence>
<organism evidence="2 3">
    <name type="scientific">Clunio marinus</name>
    <dbReference type="NCBI Taxonomy" id="568069"/>
    <lineage>
        <taxon>Eukaryota</taxon>
        <taxon>Metazoa</taxon>
        <taxon>Ecdysozoa</taxon>
        <taxon>Arthropoda</taxon>
        <taxon>Hexapoda</taxon>
        <taxon>Insecta</taxon>
        <taxon>Pterygota</taxon>
        <taxon>Neoptera</taxon>
        <taxon>Endopterygota</taxon>
        <taxon>Diptera</taxon>
        <taxon>Nematocera</taxon>
        <taxon>Chironomoidea</taxon>
        <taxon>Chironomidae</taxon>
        <taxon>Clunio</taxon>
    </lineage>
</organism>
<dbReference type="EMBL" id="CVRI01000010">
    <property type="protein sequence ID" value="CRK89056.1"/>
    <property type="molecule type" value="Genomic_DNA"/>
</dbReference>
<protein>
    <submittedName>
        <fullName evidence="2">CLUMA_CG002670, isoform A</fullName>
    </submittedName>
</protein>
<keyword evidence="3" id="KW-1185">Reference proteome</keyword>
<accession>A0A1J1HLW3</accession>
<reference evidence="2 3" key="1">
    <citation type="submission" date="2015-04" db="EMBL/GenBank/DDBJ databases">
        <authorList>
            <person name="Syromyatnikov M.Y."/>
            <person name="Popov V.N."/>
        </authorList>
    </citation>
    <scope>NUCLEOTIDE SEQUENCE [LARGE SCALE GENOMIC DNA]</scope>
</reference>
<evidence type="ECO:0000313" key="2">
    <source>
        <dbReference type="EMBL" id="CRK89056.1"/>
    </source>
</evidence>